<feature type="region of interest" description="Disordered" evidence="2">
    <location>
        <begin position="121"/>
        <end position="149"/>
    </location>
</feature>
<dbReference type="Pfam" id="PF05002">
    <property type="entry name" value="SGS"/>
    <property type="match status" value="1"/>
</dbReference>
<dbReference type="eggNOG" id="KOG0548">
    <property type="taxonomic scope" value="Eukaryota"/>
</dbReference>
<dbReference type="RefSeq" id="XP_008861824.1">
    <property type="nucleotide sequence ID" value="XM_008863602.1"/>
</dbReference>
<feature type="region of interest" description="Disordered" evidence="2">
    <location>
        <begin position="330"/>
        <end position="351"/>
    </location>
</feature>
<comment type="similarity">
    <text evidence="1">Belongs to the SGT1 family.</text>
</comment>
<dbReference type="SUPFAM" id="SSF48452">
    <property type="entry name" value="TPR-like"/>
    <property type="match status" value="1"/>
</dbReference>
<dbReference type="EMBL" id="KI913952">
    <property type="protein sequence ID" value="ETW10413.1"/>
    <property type="molecule type" value="Genomic_DNA"/>
</dbReference>
<dbReference type="Gene3D" id="1.25.40.10">
    <property type="entry name" value="Tetratricopeptide repeat domain"/>
    <property type="match status" value="1"/>
</dbReference>
<evidence type="ECO:0000256" key="1">
    <source>
        <dbReference type="ARBA" id="ARBA00008509"/>
    </source>
</evidence>
<feature type="compositionally biased region" description="Basic and acidic residues" evidence="2">
    <location>
        <begin position="331"/>
        <end position="341"/>
    </location>
</feature>
<dbReference type="InterPro" id="IPR044563">
    <property type="entry name" value="Sgt1-like"/>
</dbReference>
<name>A0A024UXN1_9STRA</name>
<dbReference type="InterPro" id="IPR007699">
    <property type="entry name" value="SGS_dom"/>
</dbReference>
<gene>
    <name evidence="5" type="ORF">H310_00724</name>
</gene>
<dbReference type="InterPro" id="IPR019734">
    <property type="entry name" value="TPR_rpt"/>
</dbReference>
<dbReference type="PROSITE" id="PS51048">
    <property type="entry name" value="SGS"/>
    <property type="match status" value="1"/>
</dbReference>
<dbReference type="Pfam" id="PF04969">
    <property type="entry name" value="CS"/>
    <property type="match status" value="1"/>
</dbReference>
<sequence>MATAAGNAHFVEEEYELAVQMYTEALKESPNDADVLSKRSGAYLKLNQLQLALRDATEAVKIDPLLRMAHYRQGIAFFGMEKFRDAFKSFVKGKELAGNQENVSSRFKTWIRKCEAEIEDDDMDTLDTPASQGACPTPAAEPPAPTTPAASAFRHEWYQSPAHVTVSVFQKNLQSSDVAVQFDRHQCMVTFTISGQHVKALDLALFGPIDPSESTYRVSTVKVEIKMKKAETAQWDQLQRSLVAVLPTAASVTPVVNPVPVKPYASNRDWNKIDKTLTDELEQEKPEGEAAMQKLFADIYAKADESTRRAMNKSFQTSGGTVLSTNWNEVSTKDYEKDRPVPDGMQWKKWG</sequence>
<evidence type="ECO:0000259" key="4">
    <source>
        <dbReference type="PROSITE" id="PS51203"/>
    </source>
</evidence>
<dbReference type="InterPro" id="IPR008978">
    <property type="entry name" value="HSP20-like_chaperone"/>
</dbReference>
<feature type="domain" description="SGS" evidence="3">
    <location>
        <begin position="258"/>
        <end position="351"/>
    </location>
</feature>
<protein>
    <recommendedName>
        <fullName evidence="6">SGS domain-containing protein</fullName>
    </recommendedName>
</protein>
<accession>A0A024UXN1</accession>
<proteinExistence type="inferred from homology"/>
<evidence type="ECO:0000259" key="3">
    <source>
        <dbReference type="PROSITE" id="PS51048"/>
    </source>
</evidence>
<dbReference type="AlphaFoldDB" id="A0A024UXN1"/>
<dbReference type="CDD" id="cd06466">
    <property type="entry name" value="p23_CS_SGT1_like"/>
    <property type="match status" value="1"/>
</dbReference>
<dbReference type="Gene3D" id="2.60.40.790">
    <property type="match status" value="1"/>
</dbReference>
<dbReference type="InterPro" id="IPR011990">
    <property type="entry name" value="TPR-like_helical_dom_sf"/>
</dbReference>
<dbReference type="SUPFAM" id="SSF49764">
    <property type="entry name" value="HSP20-like chaperones"/>
    <property type="match status" value="1"/>
</dbReference>
<evidence type="ECO:0008006" key="6">
    <source>
        <dbReference type="Google" id="ProtNLM"/>
    </source>
</evidence>
<dbReference type="SMART" id="SM00028">
    <property type="entry name" value="TPR"/>
    <property type="match status" value="3"/>
</dbReference>
<organism evidence="5">
    <name type="scientific">Aphanomyces invadans</name>
    <dbReference type="NCBI Taxonomy" id="157072"/>
    <lineage>
        <taxon>Eukaryota</taxon>
        <taxon>Sar</taxon>
        <taxon>Stramenopiles</taxon>
        <taxon>Oomycota</taxon>
        <taxon>Saprolegniomycetes</taxon>
        <taxon>Saprolegniales</taxon>
        <taxon>Verrucalvaceae</taxon>
        <taxon>Aphanomyces</taxon>
    </lineage>
</organism>
<dbReference type="VEuPathDB" id="FungiDB:H310_00724"/>
<dbReference type="GO" id="GO:0051087">
    <property type="term" value="F:protein-folding chaperone binding"/>
    <property type="evidence" value="ECO:0007669"/>
    <property type="project" value="InterPro"/>
</dbReference>
<dbReference type="PANTHER" id="PTHR45862">
    <property type="entry name" value="PROTEIN SGT1 HOMOLOG"/>
    <property type="match status" value="1"/>
</dbReference>
<evidence type="ECO:0000313" key="5">
    <source>
        <dbReference type="EMBL" id="ETW10413.1"/>
    </source>
</evidence>
<dbReference type="eggNOG" id="KOG1309">
    <property type="taxonomic scope" value="Eukaryota"/>
</dbReference>
<evidence type="ECO:0000256" key="2">
    <source>
        <dbReference type="SAM" id="MobiDB-lite"/>
    </source>
</evidence>
<feature type="domain" description="CS" evidence="4">
    <location>
        <begin position="150"/>
        <end position="239"/>
    </location>
</feature>
<dbReference type="STRING" id="157072.A0A024UXN1"/>
<dbReference type="PROSITE" id="PS51203">
    <property type="entry name" value="CS"/>
    <property type="match status" value="1"/>
</dbReference>
<dbReference type="InterPro" id="IPR007052">
    <property type="entry name" value="CS_dom"/>
</dbReference>
<reference evidence="5" key="1">
    <citation type="submission" date="2013-12" db="EMBL/GenBank/DDBJ databases">
        <title>The Genome Sequence of Aphanomyces invadans NJM9701.</title>
        <authorList>
            <consortium name="The Broad Institute Genomics Platform"/>
            <person name="Russ C."/>
            <person name="Tyler B."/>
            <person name="van West P."/>
            <person name="Dieguez-Uribeondo J."/>
            <person name="Young S.K."/>
            <person name="Zeng Q."/>
            <person name="Gargeya S."/>
            <person name="Fitzgerald M."/>
            <person name="Abouelleil A."/>
            <person name="Alvarado L."/>
            <person name="Chapman S.B."/>
            <person name="Gainer-Dewar J."/>
            <person name="Goldberg J."/>
            <person name="Griggs A."/>
            <person name="Gujja S."/>
            <person name="Hansen M."/>
            <person name="Howarth C."/>
            <person name="Imamovic A."/>
            <person name="Ireland A."/>
            <person name="Larimer J."/>
            <person name="McCowan C."/>
            <person name="Murphy C."/>
            <person name="Pearson M."/>
            <person name="Poon T.W."/>
            <person name="Priest M."/>
            <person name="Roberts A."/>
            <person name="Saif S."/>
            <person name="Shea T."/>
            <person name="Sykes S."/>
            <person name="Wortman J."/>
            <person name="Nusbaum C."/>
            <person name="Birren B."/>
        </authorList>
    </citation>
    <scope>NUCLEOTIDE SEQUENCE [LARGE SCALE GENOMIC DNA]</scope>
    <source>
        <strain evidence="5">NJM9701</strain>
    </source>
</reference>
<dbReference type="GeneID" id="20077774"/>
<dbReference type="OrthoDB" id="1898560at2759"/>